<dbReference type="InterPro" id="IPR044516">
    <property type="entry name" value="UXS-like"/>
</dbReference>
<evidence type="ECO:0000256" key="10">
    <source>
        <dbReference type="ARBA" id="ARBA00022989"/>
    </source>
</evidence>
<comment type="catalytic activity">
    <reaction evidence="17">
        <text>UDP-alpha-D-glucuronate + H(+) = UDP-alpha-D-xylose + CO2</text>
        <dbReference type="Rhea" id="RHEA:23916"/>
        <dbReference type="ChEBI" id="CHEBI:15378"/>
        <dbReference type="ChEBI" id="CHEBI:16526"/>
        <dbReference type="ChEBI" id="CHEBI:57632"/>
        <dbReference type="ChEBI" id="CHEBI:58052"/>
        <dbReference type="EC" id="4.1.1.35"/>
    </reaction>
    <physiologicalReaction direction="left-to-right" evidence="17">
        <dbReference type="Rhea" id="RHEA:23917"/>
    </physiologicalReaction>
</comment>
<dbReference type="GO" id="GO:0032580">
    <property type="term" value="C:Golgi cisterna membrane"/>
    <property type="evidence" value="ECO:0007669"/>
    <property type="project" value="UniProtKB-SubCell"/>
</dbReference>
<name>A0A8K0SKB5_9HYPO</name>
<keyword evidence="13" id="KW-0472">Membrane</keyword>
<evidence type="ECO:0000256" key="13">
    <source>
        <dbReference type="ARBA" id="ARBA00023136"/>
    </source>
</evidence>
<keyword evidence="10" id="KW-1133">Transmembrane helix</keyword>
<dbReference type="GO" id="GO:0033320">
    <property type="term" value="P:UDP-D-xylose biosynthetic process"/>
    <property type="evidence" value="ECO:0007669"/>
    <property type="project" value="UniProtKB-UniPathway"/>
</dbReference>
<feature type="domain" description="NAD(P)-binding" evidence="18">
    <location>
        <begin position="4"/>
        <end position="307"/>
    </location>
</feature>
<keyword evidence="12" id="KW-0333">Golgi apparatus</keyword>
<protein>
    <recommendedName>
        <fullName evidence="6">UDP-glucuronic acid decarboxylase 1</fullName>
        <ecNumber evidence="5">4.1.1.35</ecNumber>
    </recommendedName>
    <alternativeName>
        <fullName evidence="16">UDP-glucuronate decarboxylase 1</fullName>
    </alternativeName>
</protein>
<evidence type="ECO:0000313" key="19">
    <source>
        <dbReference type="EMBL" id="KAH7310651.1"/>
    </source>
</evidence>
<evidence type="ECO:0000256" key="3">
    <source>
        <dbReference type="ARBA" id="ARBA00005100"/>
    </source>
</evidence>
<sequence length="347" mass="38594">MRILVTGGAGFLGHHLVRLLLRQGHRVVVVDSLWTGNKGNIRSLEGHANFQYYICDVRDGFPELDGLDQIYHLACPASPDHFEVNPIEILETCFEGTKNALELALKHGARLLLTSTSETYGDPKVSPQAETYRGNVSCFGPRACYDEGKRVAEALAYSYNKQQGVEVRIARIFNAYGPYMKLDDGRAVPNFIAAAMERRPMVIYGDGTATRSFQAARDCVAGLEKLMNSDYTGPVNIGSDREMTVGEMASIIGRVVAKKMGHAEPVPVRCLPARQDDPMTRKPDITLAREKLGWKPLVELEEGVDETVDWFLERRRLAKEDEEKEAARRQVRPGRMAATAIGLDVSR</sequence>
<dbReference type="UniPathway" id="UPA00796">
    <property type="reaction ID" value="UER00771"/>
</dbReference>
<evidence type="ECO:0000256" key="5">
    <source>
        <dbReference type="ARBA" id="ARBA00012290"/>
    </source>
</evidence>
<accession>A0A8K0SKB5</accession>
<reference evidence="19" key="1">
    <citation type="journal article" date="2021" name="Nat. Commun.">
        <title>Genetic determinants of endophytism in the Arabidopsis root mycobiome.</title>
        <authorList>
            <person name="Mesny F."/>
            <person name="Miyauchi S."/>
            <person name="Thiergart T."/>
            <person name="Pickel B."/>
            <person name="Atanasova L."/>
            <person name="Karlsson M."/>
            <person name="Huettel B."/>
            <person name="Barry K.W."/>
            <person name="Haridas S."/>
            <person name="Chen C."/>
            <person name="Bauer D."/>
            <person name="Andreopoulos W."/>
            <person name="Pangilinan J."/>
            <person name="LaButti K."/>
            <person name="Riley R."/>
            <person name="Lipzen A."/>
            <person name="Clum A."/>
            <person name="Drula E."/>
            <person name="Henrissat B."/>
            <person name="Kohler A."/>
            <person name="Grigoriev I.V."/>
            <person name="Martin F.M."/>
            <person name="Hacquard S."/>
        </authorList>
    </citation>
    <scope>NUCLEOTIDE SEQUENCE</scope>
    <source>
        <strain evidence="19">MPI-CAGE-CH-0235</strain>
    </source>
</reference>
<evidence type="ECO:0000256" key="16">
    <source>
        <dbReference type="ARBA" id="ARBA00031585"/>
    </source>
</evidence>
<evidence type="ECO:0000256" key="1">
    <source>
        <dbReference type="ARBA" id="ARBA00001911"/>
    </source>
</evidence>
<dbReference type="InterPro" id="IPR016040">
    <property type="entry name" value="NAD(P)-bd_dom"/>
</dbReference>
<dbReference type="FunFam" id="3.40.50.720:FF:000065">
    <property type="entry name" value="UDP-glucuronic acid decarboxylase 1"/>
    <property type="match status" value="1"/>
</dbReference>
<comment type="pathway">
    <text evidence="3">Nucleotide-sugar biosynthesis; UDP-alpha-D-xylose biosynthesis; UDP-alpha-D-xylose from UDP-alpha-D-glucuronate: step 1/1.</text>
</comment>
<dbReference type="GO" id="GO:0048040">
    <property type="term" value="F:UDP-glucuronate decarboxylase activity"/>
    <property type="evidence" value="ECO:0007669"/>
    <property type="project" value="UniProtKB-EC"/>
</dbReference>
<gene>
    <name evidence="19" type="ORF">B0I35DRAFT_77324</name>
</gene>
<comment type="similarity">
    <text evidence="4">Belongs to the NAD(P)-dependent epimerase/dehydratase family. UDP-glucuronic acid decarboxylase subfamily.</text>
</comment>
<evidence type="ECO:0000256" key="14">
    <source>
        <dbReference type="ARBA" id="ARBA00023180"/>
    </source>
</evidence>
<evidence type="ECO:0000256" key="2">
    <source>
        <dbReference type="ARBA" id="ARBA00004447"/>
    </source>
</evidence>
<dbReference type="PANTHER" id="PTHR43078">
    <property type="entry name" value="UDP-GLUCURONIC ACID DECARBOXYLASE-RELATED"/>
    <property type="match status" value="1"/>
</dbReference>
<evidence type="ECO:0000256" key="12">
    <source>
        <dbReference type="ARBA" id="ARBA00023034"/>
    </source>
</evidence>
<dbReference type="Pfam" id="PF16363">
    <property type="entry name" value="GDP_Man_Dehyd"/>
    <property type="match status" value="1"/>
</dbReference>
<evidence type="ECO:0000256" key="4">
    <source>
        <dbReference type="ARBA" id="ARBA00007505"/>
    </source>
</evidence>
<dbReference type="AlphaFoldDB" id="A0A8K0SKB5"/>
<keyword evidence="20" id="KW-1185">Reference proteome</keyword>
<keyword evidence="14" id="KW-0325">Glycoprotein</keyword>
<evidence type="ECO:0000313" key="20">
    <source>
        <dbReference type="Proteomes" id="UP000813444"/>
    </source>
</evidence>
<evidence type="ECO:0000256" key="9">
    <source>
        <dbReference type="ARBA" id="ARBA00022968"/>
    </source>
</evidence>
<dbReference type="SUPFAM" id="SSF51735">
    <property type="entry name" value="NAD(P)-binding Rossmann-fold domains"/>
    <property type="match status" value="1"/>
</dbReference>
<comment type="subcellular location">
    <subcellularLocation>
        <location evidence="2">Golgi apparatus</location>
        <location evidence="2">Golgi stack membrane</location>
        <topology evidence="2">Single-pass type II membrane protein</topology>
    </subcellularLocation>
</comment>
<evidence type="ECO:0000256" key="15">
    <source>
        <dbReference type="ARBA" id="ARBA00023239"/>
    </source>
</evidence>
<evidence type="ECO:0000256" key="11">
    <source>
        <dbReference type="ARBA" id="ARBA00023027"/>
    </source>
</evidence>
<keyword evidence="7" id="KW-0812">Transmembrane</keyword>
<dbReference type="EC" id="4.1.1.35" evidence="5"/>
<organism evidence="19 20">
    <name type="scientific">Stachybotrys elegans</name>
    <dbReference type="NCBI Taxonomy" id="80388"/>
    <lineage>
        <taxon>Eukaryota</taxon>
        <taxon>Fungi</taxon>
        <taxon>Dikarya</taxon>
        <taxon>Ascomycota</taxon>
        <taxon>Pezizomycotina</taxon>
        <taxon>Sordariomycetes</taxon>
        <taxon>Hypocreomycetidae</taxon>
        <taxon>Hypocreales</taxon>
        <taxon>Stachybotryaceae</taxon>
        <taxon>Stachybotrys</taxon>
    </lineage>
</organism>
<dbReference type="PANTHER" id="PTHR43078:SF6">
    <property type="entry name" value="UDP-GLUCURONIC ACID DECARBOXYLASE 1"/>
    <property type="match status" value="1"/>
</dbReference>
<evidence type="ECO:0000256" key="7">
    <source>
        <dbReference type="ARBA" id="ARBA00022692"/>
    </source>
</evidence>
<evidence type="ECO:0000256" key="17">
    <source>
        <dbReference type="ARBA" id="ARBA00049410"/>
    </source>
</evidence>
<dbReference type="Gene3D" id="3.40.50.720">
    <property type="entry name" value="NAD(P)-binding Rossmann-like Domain"/>
    <property type="match status" value="1"/>
</dbReference>
<evidence type="ECO:0000256" key="8">
    <source>
        <dbReference type="ARBA" id="ARBA00022793"/>
    </source>
</evidence>
<keyword evidence="11" id="KW-0520">NAD</keyword>
<dbReference type="EMBL" id="JAGPNK010000012">
    <property type="protein sequence ID" value="KAH7310651.1"/>
    <property type="molecule type" value="Genomic_DNA"/>
</dbReference>
<comment type="caution">
    <text evidence="19">The sequence shown here is derived from an EMBL/GenBank/DDBJ whole genome shotgun (WGS) entry which is preliminary data.</text>
</comment>
<evidence type="ECO:0000259" key="18">
    <source>
        <dbReference type="Pfam" id="PF16363"/>
    </source>
</evidence>
<keyword evidence="8" id="KW-0210">Decarboxylase</keyword>
<dbReference type="GO" id="GO:0042732">
    <property type="term" value="P:D-xylose metabolic process"/>
    <property type="evidence" value="ECO:0007669"/>
    <property type="project" value="InterPro"/>
</dbReference>
<keyword evidence="9" id="KW-0735">Signal-anchor</keyword>
<dbReference type="InterPro" id="IPR036291">
    <property type="entry name" value="NAD(P)-bd_dom_sf"/>
</dbReference>
<dbReference type="OrthoDB" id="331544at2759"/>
<comment type="cofactor">
    <cofactor evidence="1">
        <name>NAD(+)</name>
        <dbReference type="ChEBI" id="CHEBI:57540"/>
    </cofactor>
</comment>
<keyword evidence="15" id="KW-0456">Lyase</keyword>
<dbReference type="GO" id="GO:0070403">
    <property type="term" value="F:NAD+ binding"/>
    <property type="evidence" value="ECO:0007669"/>
    <property type="project" value="InterPro"/>
</dbReference>
<proteinExistence type="inferred from homology"/>
<dbReference type="Proteomes" id="UP000813444">
    <property type="component" value="Unassembled WGS sequence"/>
</dbReference>
<evidence type="ECO:0000256" key="6">
    <source>
        <dbReference type="ARBA" id="ARBA00018816"/>
    </source>
</evidence>